<evidence type="ECO:0000313" key="3">
    <source>
        <dbReference type="Proteomes" id="UP000320643"/>
    </source>
</evidence>
<keyword evidence="1" id="KW-1133">Transmembrane helix</keyword>
<accession>A0A552VAN2</accession>
<protein>
    <submittedName>
        <fullName evidence="2">Uncharacterized protein</fullName>
    </submittedName>
</protein>
<reference evidence="2 3" key="1">
    <citation type="submission" date="2019-07" db="EMBL/GenBank/DDBJ databases">
        <title>Flavobacterium sp. nov., isolated from glacier ice.</title>
        <authorList>
            <person name="Liu Q."/>
            <person name="Xin Y.-H."/>
        </authorList>
    </citation>
    <scope>NUCLEOTIDE SEQUENCE [LARGE SCALE GENOMIC DNA]</scope>
    <source>
        <strain evidence="2 3">ZT4R6</strain>
    </source>
</reference>
<organism evidence="2 3">
    <name type="scientific">Flavobacterium zepuense</name>
    <dbReference type="NCBI Taxonomy" id="2593302"/>
    <lineage>
        <taxon>Bacteria</taxon>
        <taxon>Pseudomonadati</taxon>
        <taxon>Bacteroidota</taxon>
        <taxon>Flavobacteriia</taxon>
        <taxon>Flavobacteriales</taxon>
        <taxon>Flavobacteriaceae</taxon>
        <taxon>Flavobacterium</taxon>
    </lineage>
</organism>
<dbReference type="Proteomes" id="UP000320643">
    <property type="component" value="Unassembled WGS sequence"/>
</dbReference>
<feature type="transmembrane region" description="Helical" evidence="1">
    <location>
        <begin position="230"/>
        <end position="253"/>
    </location>
</feature>
<keyword evidence="1" id="KW-0472">Membrane</keyword>
<evidence type="ECO:0000256" key="1">
    <source>
        <dbReference type="SAM" id="Phobius"/>
    </source>
</evidence>
<evidence type="ECO:0000313" key="2">
    <source>
        <dbReference type="EMBL" id="TRW27536.1"/>
    </source>
</evidence>
<dbReference type="RefSeq" id="WP_143371764.1">
    <property type="nucleotide sequence ID" value="NZ_VJVZ01000001.1"/>
</dbReference>
<gene>
    <name evidence="2" type="ORF">FMM05_02535</name>
</gene>
<comment type="caution">
    <text evidence="2">The sequence shown here is derived from an EMBL/GenBank/DDBJ whole genome shotgun (WGS) entry which is preliminary data.</text>
</comment>
<proteinExistence type="predicted"/>
<dbReference type="EMBL" id="VJVZ01000001">
    <property type="protein sequence ID" value="TRW27536.1"/>
    <property type="molecule type" value="Genomic_DNA"/>
</dbReference>
<dbReference type="OrthoDB" id="1489407at2"/>
<name>A0A552VAN2_9FLAO</name>
<keyword evidence="3" id="KW-1185">Reference proteome</keyword>
<sequence length="393" mass="45217">MLSFLSKIIKFNNLLVLGISRTDNGNIYNVLKISKRKNKVDIISAATYTNKEELINSADLKLPVLLVIDGKGILNKKIDRKSEQDIAWRKNIDYDNIYYTEYNIAGYDFMTFCRKKAIDDIIQSLQQKGLLIVDFYIGPLLAALLQPVLNTNIIISNDVALSFDKGLLTSVEKYTVNAVNYTFGDKILSSDFIPLYGAAIQFYVAHPEFLKNSSDKINQENIIYQRSFNYLGLAILATFFTMLLFSYFLIMYYSSKNAELNQQNVYSSQTYKHIIELEKQKELKLKILNETGQLSKNFLSFYVYQLSKSAPSSIQFSELNLSPILGEIKENKKIVLESSILVIKGSTTNEYIFNEWLSGLKNVSWIKKFEIVSLKKDKKYIQQFEIKILLNDF</sequence>
<dbReference type="AlphaFoldDB" id="A0A552VAN2"/>
<keyword evidence="1" id="KW-0812">Transmembrane</keyword>